<accession>A0A1S6ISM2</accession>
<dbReference type="EMBL" id="CP019698">
    <property type="protein sequence ID" value="AQS57765.1"/>
    <property type="molecule type" value="Genomic_DNA"/>
</dbReference>
<dbReference type="Pfam" id="PF04025">
    <property type="entry name" value="RemA-like"/>
    <property type="match status" value="1"/>
</dbReference>
<reference evidence="1 2" key="1">
    <citation type="journal article" date="2016" name="Int. J. Syst. Evol. Microbiol.">
        <title>Desulfotomaculum ferrireducens sp. nov., a moderately thermophilic sulfate-reducing and dissimilatory Fe(III)-reducing bacterium isolated from compost.</title>
        <authorList>
            <person name="Yang G."/>
            <person name="Guo J."/>
            <person name="Zhuang L."/>
            <person name="Yuan Y."/>
            <person name="Zhou S."/>
        </authorList>
    </citation>
    <scope>NUCLEOTIDE SEQUENCE [LARGE SCALE GENOMIC DNA]</scope>
    <source>
        <strain evidence="1 2">GSS09</strain>
    </source>
</reference>
<dbReference type="NCBIfam" id="NF046065">
    <property type="entry name" value="MtxRegRemB"/>
    <property type="match status" value="1"/>
</dbReference>
<dbReference type="Proteomes" id="UP000189464">
    <property type="component" value="Chromosome"/>
</dbReference>
<dbReference type="InterPro" id="IPR007169">
    <property type="entry name" value="RemA-like"/>
</dbReference>
<protein>
    <submittedName>
        <fullName evidence="1">DUF370 domain-containing protein</fullName>
    </submittedName>
</protein>
<evidence type="ECO:0000313" key="2">
    <source>
        <dbReference type="Proteomes" id="UP000189464"/>
    </source>
</evidence>
<proteinExistence type="predicted"/>
<dbReference type="AlphaFoldDB" id="A0A1S6ISM2"/>
<dbReference type="RefSeq" id="WP_077712728.1">
    <property type="nucleotide sequence ID" value="NZ_CP019698.1"/>
</dbReference>
<organism evidence="1 2">
    <name type="scientific">Desulforamulus ferrireducens</name>
    <dbReference type="NCBI Taxonomy" id="1833852"/>
    <lineage>
        <taxon>Bacteria</taxon>
        <taxon>Bacillati</taxon>
        <taxon>Bacillota</taxon>
        <taxon>Clostridia</taxon>
        <taxon>Eubacteriales</taxon>
        <taxon>Peptococcaceae</taxon>
        <taxon>Desulforamulus</taxon>
    </lineage>
</organism>
<dbReference type="OrthoDB" id="9811390at2"/>
<dbReference type="KEGG" id="dfg:B0537_00680"/>
<dbReference type="STRING" id="1833852.B0537_00680"/>
<keyword evidence="2" id="KW-1185">Reference proteome</keyword>
<evidence type="ECO:0000313" key="1">
    <source>
        <dbReference type="EMBL" id="AQS57765.1"/>
    </source>
</evidence>
<name>A0A1S6ISM2_9FIRM</name>
<gene>
    <name evidence="1" type="ORF">B0537_00680</name>
</gene>
<sequence>MFLHLGGDVVVLKKDIIAILDSRTKNSATTKEFIEIAKDEGFIKPISNQEKEKSFIITTKEIFVSPISCTTLKKRADNILENQED</sequence>